<dbReference type="Proteomes" id="UP001386955">
    <property type="component" value="Unassembled WGS sequence"/>
</dbReference>
<dbReference type="EMBL" id="JAYMYS010000010">
    <property type="protein sequence ID" value="KAK7379893.1"/>
    <property type="molecule type" value="Genomic_DNA"/>
</dbReference>
<reference evidence="2 3" key="1">
    <citation type="submission" date="2024-01" db="EMBL/GenBank/DDBJ databases">
        <title>The genomes of 5 underutilized Papilionoideae crops provide insights into root nodulation and disease resistanc.</title>
        <authorList>
            <person name="Jiang F."/>
        </authorList>
    </citation>
    <scope>NUCLEOTIDE SEQUENCE [LARGE SCALE GENOMIC DNA]</scope>
    <source>
        <strain evidence="2">DUOXIRENSHENG_FW03</strain>
        <tissue evidence="2">Leaves</tissue>
    </source>
</reference>
<feature type="compositionally biased region" description="Basic and acidic residues" evidence="1">
    <location>
        <begin position="31"/>
        <end position="44"/>
    </location>
</feature>
<evidence type="ECO:0000256" key="1">
    <source>
        <dbReference type="SAM" id="MobiDB-lite"/>
    </source>
</evidence>
<sequence>MEQMEKGLTNPQSPGIGRGDCKCSGPLSLDEGGRDSDDLSDNHGLKGGSIVEEGMGLETEMGRREETVEVATVMRKVQVKRNMEKRRKRQRQLEEKSVLGDKVCLWRDGWMRMSLVFIL</sequence>
<proteinExistence type="predicted"/>
<name>A0AAN9RS24_PSOTE</name>
<accession>A0AAN9RS24</accession>
<evidence type="ECO:0000313" key="3">
    <source>
        <dbReference type="Proteomes" id="UP001386955"/>
    </source>
</evidence>
<evidence type="ECO:0000313" key="2">
    <source>
        <dbReference type="EMBL" id="KAK7379893.1"/>
    </source>
</evidence>
<keyword evidence="3" id="KW-1185">Reference proteome</keyword>
<dbReference type="AlphaFoldDB" id="A0AAN9RS24"/>
<gene>
    <name evidence="2" type="ORF">VNO78_34169</name>
</gene>
<organism evidence="2 3">
    <name type="scientific">Psophocarpus tetragonolobus</name>
    <name type="common">Winged bean</name>
    <name type="synonym">Dolichos tetragonolobus</name>
    <dbReference type="NCBI Taxonomy" id="3891"/>
    <lineage>
        <taxon>Eukaryota</taxon>
        <taxon>Viridiplantae</taxon>
        <taxon>Streptophyta</taxon>
        <taxon>Embryophyta</taxon>
        <taxon>Tracheophyta</taxon>
        <taxon>Spermatophyta</taxon>
        <taxon>Magnoliopsida</taxon>
        <taxon>eudicotyledons</taxon>
        <taxon>Gunneridae</taxon>
        <taxon>Pentapetalae</taxon>
        <taxon>rosids</taxon>
        <taxon>fabids</taxon>
        <taxon>Fabales</taxon>
        <taxon>Fabaceae</taxon>
        <taxon>Papilionoideae</taxon>
        <taxon>50 kb inversion clade</taxon>
        <taxon>NPAAA clade</taxon>
        <taxon>indigoferoid/millettioid clade</taxon>
        <taxon>Phaseoleae</taxon>
        <taxon>Psophocarpus</taxon>
    </lineage>
</organism>
<comment type="caution">
    <text evidence="2">The sequence shown here is derived from an EMBL/GenBank/DDBJ whole genome shotgun (WGS) entry which is preliminary data.</text>
</comment>
<feature type="region of interest" description="Disordered" evidence="1">
    <location>
        <begin position="1"/>
        <end position="63"/>
    </location>
</feature>
<protein>
    <submittedName>
        <fullName evidence="2">Uncharacterized protein</fullName>
    </submittedName>
</protein>